<evidence type="ECO:0000313" key="10">
    <source>
        <dbReference type="Proteomes" id="UP000616724"/>
    </source>
</evidence>
<protein>
    <recommendedName>
        <fullName evidence="8">VTT domain-containing protein</fullName>
    </recommendedName>
</protein>
<reference evidence="9 10" key="1">
    <citation type="submission" date="2021-01" db="EMBL/GenBank/DDBJ databases">
        <title>Whole genome shotgun sequence of Planobispora longispora NBRC 13918.</title>
        <authorList>
            <person name="Komaki H."/>
            <person name="Tamura T."/>
        </authorList>
    </citation>
    <scope>NUCLEOTIDE SEQUENCE [LARGE SCALE GENOMIC DNA]</scope>
    <source>
        <strain evidence="9 10">NBRC 13918</strain>
    </source>
</reference>
<feature type="transmembrane region" description="Helical" evidence="7">
    <location>
        <begin position="63"/>
        <end position="88"/>
    </location>
</feature>
<feature type="transmembrane region" description="Helical" evidence="7">
    <location>
        <begin position="181"/>
        <end position="200"/>
    </location>
</feature>
<name>A0A8J3W6X9_9ACTN</name>
<dbReference type="PANTHER" id="PTHR42709:SF6">
    <property type="entry name" value="UNDECAPRENYL PHOSPHATE TRANSPORTER A"/>
    <property type="match status" value="1"/>
</dbReference>
<dbReference type="EMBL" id="BOOH01000038">
    <property type="protein sequence ID" value="GIH78257.1"/>
    <property type="molecule type" value="Genomic_DNA"/>
</dbReference>
<dbReference type="InterPro" id="IPR051311">
    <property type="entry name" value="DedA_domain"/>
</dbReference>
<evidence type="ECO:0000313" key="9">
    <source>
        <dbReference type="EMBL" id="GIH78257.1"/>
    </source>
</evidence>
<keyword evidence="4 7" id="KW-0812">Transmembrane</keyword>
<comment type="similarity">
    <text evidence="2">Belongs to the DedA family.</text>
</comment>
<keyword evidence="10" id="KW-1185">Reference proteome</keyword>
<dbReference type="PANTHER" id="PTHR42709">
    <property type="entry name" value="ALKALINE PHOSPHATASE LIKE PROTEIN"/>
    <property type="match status" value="1"/>
</dbReference>
<keyword evidence="3" id="KW-1003">Cell membrane</keyword>
<keyword evidence="5 7" id="KW-1133">Transmembrane helix</keyword>
<evidence type="ECO:0000256" key="4">
    <source>
        <dbReference type="ARBA" id="ARBA00022692"/>
    </source>
</evidence>
<evidence type="ECO:0000259" key="8">
    <source>
        <dbReference type="Pfam" id="PF09335"/>
    </source>
</evidence>
<evidence type="ECO:0000256" key="7">
    <source>
        <dbReference type="SAM" id="Phobius"/>
    </source>
</evidence>
<comment type="caution">
    <text evidence="9">The sequence shown here is derived from an EMBL/GenBank/DDBJ whole genome shotgun (WGS) entry which is preliminary data.</text>
</comment>
<evidence type="ECO:0000256" key="2">
    <source>
        <dbReference type="ARBA" id="ARBA00010792"/>
    </source>
</evidence>
<feature type="transmembrane region" description="Helical" evidence="7">
    <location>
        <begin position="149"/>
        <end position="169"/>
    </location>
</feature>
<comment type="subcellular location">
    <subcellularLocation>
        <location evidence="1">Cell membrane</location>
        <topology evidence="1">Multi-pass membrane protein</topology>
    </subcellularLocation>
</comment>
<evidence type="ECO:0000256" key="3">
    <source>
        <dbReference type="ARBA" id="ARBA00022475"/>
    </source>
</evidence>
<proteinExistence type="inferred from homology"/>
<keyword evidence="6 7" id="KW-0472">Membrane</keyword>
<gene>
    <name evidence="9" type="ORF">Plo01_46860</name>
</gene>
<dbReference type="RefSeq" id="WP_203892779.1">
    <property type="nucleotide sequence ID" value="NZ_BOOH01000038.1"/>
</dbReference>
<dbReference type="InterPro" id="IPR032816">
    <property type="entry name" value="VTT_dom"/>
</dbReference>
<feature type="domain" description="VTT" evidence="8">
    <location>
        <begin position="45"/>
        <end position="169"/>
    </location>
</feature>
<feature type="transmembrane region" description="Helical" evidence="7">
    <location>
        <begin position="21"/>
        <end position="43"/>
    </location>
</feature>
<organism evidence="9 10">
    <name type="scientific">Planobispora longispora</name>
    <dbReference type="NCBI Taxonomy" id="28887"/>
    <lineage>
        <taxon>Bacteria</taxon>
        <taxon>Bacillati</taxon>
        <taxon>Actinomycetota</taxon>
        <taxon>Actinomycetes</taxon>
        <taxon>Streptosporangiales</taxon>
        <taxon>Streptosporangiaceae</taxon>
        <taxon>Planobispora</taxon>
    </lineage>
</organism>
<evidence type="ECO:0000256" key="1">
    <source>
        <dbReference type="ARBA" id="ARBA00004651"/>
    </source>
</evidence>
<evidence type="ECO:0000256" key="5">
    <source>
        <dbReference type="ARBA" id="ARBA00022989"/>
    </source>
</evidence>
<dbReference type="Pfam" id="PF09335">
    <property type="entry name" value="VTT_dom"/>
    <property type="match status" value="1"/>
</dbReference>
<accession>A0A8J3W6X9</accession>
<dbReference type="Proteomes" id="UP000616724">
    <property type="component" value="Unassembled WGS sequence"/>
</dbReference>
<dbReference type="GO" id="GO:0005886">
    <property type="term" value="C:plasma membrane"/>
    <property type="evidence" value="ECO:0007669"/>
    <property type="project" value="UniProtKB-SubCell"/>
</dbReference>
<evidence type="ECO:0000256" key="6">
    <source>
        <dbReference type="ARBA" id="ARBA00023136"/>
    </source>
</evidence>
<dbReference type="AlphaFoldDB" id="A0A8J3W6X9"/>
<sequence length="245" mass="25382">MLSALNDLLAGLLDLLDGQDPLLVGVSLLMLLAMEGSLLLGLLVPADAAVLMAGIALDGPAEVGGVIAIEVIGCYLGASGGYLIGRVYGTRLRRGRAGRWIGEERWSRAERLMGGTGGGVTLAVAYFLPVAHALTPVLAGTLAMPYRRFIGWAMTGAAAWVTVYLVIGAVAGNAGRQHQDLLVPLTAAVAGLVAGTALVIKRLAAPRLVRPCRPPLSEARCSIGDMGGLMARTAGTFAPTRRPHR</sequence>